<evidence type="ECO:0000313" key="3">
    <source>
        <dbReference type="Proteomes" id="UP001285835"/>
    </source>
</evidence>
<dbReference type="RefSeq" id="WP_307766327.1">
    <property type="nucleotide sequence ID" value="NZ_JAWZXF010000016.1"/>
</dbReference>
<dbReference type="Proteomes" id="UP001285835">
    <property type="component" value="Unassembled WGS sequence"/>
</dbReference>
<comment type="caution">
    <text evidence="2">The sequence shown here is derived from an EMBL/GenBank/DDBJ whole genome shotgun (WGS) entry which is preliminary data.</text>
</comment>
<sequence>MKKKKEINWERWHWLKQHIKRVRKSPEPEEPQTKIANYLTTIFAAIPLITGSIYLSGMAHFFAKCLVHGLNISEFPQPTDVTLATGYLLWLMVGKMYGLTFLGIVLSIIVLAIILFLCVSIRLRWAWFWHRIGLLEFPKARRFFRRRARVPAPKIYLMIVWIKIIYDRIAILVVPALILLLPTLFCFNEGLNTAQAEVKKLESDLLSAQSDKALSPLLGDTPHIRLMCNTTHCAYRLKGGEILLVRHDQVEKVTWIAPKDTSDNSSKESSTEK</sequence>
<protein>
    <submittedName>
        <fullName evidence="2">Uncharacterized protein</fullName>
    </submittedName>
</protein>
<keyword evidence="1" id="KW-0812">Transmembrane</keyword>
<keyword evidence="1" id="KW-0472">Membrane</keyword>
<organism evidence="2 3">
    <name type="scientific">Aeromonas media</name>
    <dbReference type="NCBI Taxonomy" id="651"/>
    <lineage>
        <taxon>Bacteria</taxon>
        <taxon>Pseudomonadati</taxon>
        <taxon>Pseudomonadota</taxon>
        <taxon>Gammaproteobacteria</taxon>
        <taxon>Aeromonadales</taxon>
        <taxon>Aeromonadaceae</taxon>
        <taxon>Aeromonas</taxon>
    </lineage>
</organism>
<gene>
    <name evidence="2" type="ORF">SJS82_15960</name>
</gene>
<proteinExistence type="predicted"/>
<evidence type="ECO:0000256" key="1">
    <source>
        <dbReference type="SAM" id="Phobius"/>
    </source>
</evidence>
<accession>A0AAP6GDS4</accession>
<feature type="transmembrane region" description="Helical" evidence="1">
    <location>
        <begin position="155"/>
        <end position="181"/>
    </location>
</feature>
<keyword evidence="1" id="KW-1133">Transmembrane helix</keyword>
<name>A0AAP6GDS4_AERME</name>
<feature type="transmembrane region" description="Helical" evidence="1">
    <location>
        <begin position="96"/>
        <end position="121"/>
    </location>
</feature>
<reference evidence="2" key="1">
    <citation type="submission" date="2023-11" db="EMBL/GenBank/DDBJ databases">
        <title>WGS of Aeromonas in Northern Israel.</title>
        <authorList>
            <person name="Hershko Y."/>
        </authorList>
    </citation>
    <scope>NUCLEOTIDE SEQUENCE</scope>
    <source>
        <strain evidence="2">02297</strain>
    </source>
</reference>
<evidence type="ECO:0000313" key="2">
    <source>
        <dbReference type="EMBL" id="MDX7923421.1"/>
    </source>
</evidence>
<dbReference type="AlphaFoldDB" id="A0AAP6GDS4"/>
<feature type="transmembrane region" description="Helical" evidence="1">
    <location>
        <begin position="35"/>
        <end position="55"/>
    </location>
</feature>
<dbReference type="EMBL" id="JAWZXF010000016">
    <property type="protein sequence ID" value="MDX7923421.1"/>
    <property type="molecule type" value="Genomic_DNA"/>
</dbReference>